<dbReference type="Proteomes" id="UP001205566">
    <property type="component" value="Unassembled WGS sequence"/>
</dbReference>
<dbReference type="PIRSF" id="PIRSF001267">
    <property type="entry name" value="Pyrophosphatase_GppA_Ppx"/>
    <property type="match status" value="1"/>
</dbReference>
<dbReference type="PANTHER" id="PTHR30005">
    <property type="entry name" value="EXOPOLYPHOSPHATASE"/>
    <property type="match status" value="1"/>
</dbReference>
<evidence type="ECO:0000259" key="3">
    <source>
        <dbReference type="Pfam" id="PF21447"/>
    </source>
</evidence>
<reference evidence="4" key="1">
    <citation type="thesis" date="2020" institute="Technische Universitat Dresden" country="Dresden, Germany">
        <title>The Agarolytic System of Microbulbifer elongatus PORT2, Isolated from Batu Karas, Pangandaran West Java Indonesia.</title>
        <authorList>
            <person name="Anggraeni S.R."/>
        </authorList>
    </citation>
    <scope>NUCLEOTIDE SEQUENCE</scope>
    <source>
        <strain evidence="4">PORT2</strain>
    </source>
</reference>
<feature type="domain" description="Ppx/GppA phosphatase N-terminal" evidence="2">
    <location>
        <begin position="34"/>
        <end position="310"/>
    </location>
</feature>
<dbReference type="SUPFAM" id="SSF53067">
    <property type="entry name" value="Actin-like ATPase domain"/>
    <property type="match status" value="2"/>
</dbReference>
<dbReference type="PANTHER" id="PTHR30005:SF0">
    <property type="entry name" value="RETROGRADE REGULATION PROTEIN 2"/>
    <property type="match status" value="1"/>
</dbReference>
<dbReference type="Gene3D" id="3.30.420.40">
    <property type="match status" value="1"/>
</dbReference>
<evidence type="ECO:0000256" key="1">
    <source>
        <dbReference type="ARBA" id="ARBA00022801"/>
    </source>
</evidence>
<dbReference type="InterPro" id="IPR050273">
    <property type="entry name" value="GppA/Ppx_hydrolase"/>
</dbReference>
<dbReference type="Gene3D" id="1.10.3210.10">
    <property type="entry name" value="Hypothetical protein af1432"/>
    <property type="match status" value="1"/>
</dbReference>
<dbReference type="RefSeq" id="WP_255875147.1">
    <property type="nucleotide sequence ID" value="NZ_JACASI010000032.1"/>
</dbReference>
<evidence type="ECO:0000259" key="2">
    <source>
        <dbReference type="Pfam" id="PF02541"/>
    </source>
</evidence>
<gene>
    <name evidence="4" type="ORF">HXX02_12025</name>
</gene>
<dbReference type="Gene3D" id="3.30.420.150">
    <property type="entry name" value="Exopolyphosphatase. Domain 2"/>
    <property type="match status" value="1"/>
</dbReference>
<evidence type="ECO:0000313" key="4">
    <source>
        <dbReference type="EMBL" id="MCQ3830175.1"/>
    </source>
</evidence>
<keyword evidence="5" id="KW-1185">Reference proteome</keyword>
<protein>
    <submittedName>
        <fullName evidence="4">Ppx/GppA family phosphatase</fullName>
    </submittedName>
</protein>
<dbReference type="SUPFAM" id="SSF109604">
    <property type="entry name" value="HD-domain/PDEase-like"/>
    <property type="match status" value="1"/>
</dbReference>
<dbReference type="InterPro" id="IPR048950">
    <property type="entry name" value="Ppx_GppA_C"/>
</dbReference>
<dbReference type="InterPro" id="IPR030673">
    <property type="entry name" value="PyroPPase_GppA_Ppx"/>
</dbReference>
<keyword evidence="1" id="KW-0378">Hydrolase</keyword>
<dbReference type="InterPro" id="IPR003695">
    <property type="entry name" value="Ppx_GppA_N"/>
</dbReference>
<evidence type="ECO:0000313" key="5">
    <source>
        <dbReference type="Proteomes" id="UP001205566"/>
    </source>
</evidence>
<dbReference type="EMBL" id="JACASI010000032">
    <property type="protein sequence ID" value="MCQ3830175.1"/>
    <property type="molecule type" value="Genomic_DNA"/>
</dbReference>
<comment type="caution">
    <text evidence="4">The sequence shown here is derived from an EMBL/GenBank/DDBJ whole genome shotgun (WGS) entry which is preliminary data.</text>
</comment>
<dbReference type="InterPro" id="IPR043129">
    <property type="entry name" value="ATPase_NBD"/>
</dbReference>
<dbReference type="Pfam" id="PF02541">
    <property type="entry name" value="Ppx-GppA"/>
    <property type="match status" value="1"/>
</dbReference>
<proteinExistence type="predicted"/>
<feature type="domain" description="Ppx/GppA phosphatase C-terminal" evidence="3">
    <location>
        <begin position="319"/>
        <end position="477"/>
    </location>
</feature>
<sequence>MTTEPTTATAQEGPNERYAALDLGSNSFHLLLAEFRDQRMVRLHTDRAMVRLAEGLDAERNLDPVVAERALEALRRFAPVIQDLPLDSVRVVGTNTLRAASTRADGFLESAEAILGAPIEIISGIEEARLIYSGVMAAAVGPTRLRCVIDIGGGSTELVRGVETPRQLQSVGMGCVAFNRRFFDSGKIDNGKHNNFVRARRAAQAELQELQHMADDALVVGASGTVKSVARVLNDGELLPILREDIDALADKVARFKTVDAIELPHLDPERRPVFAAGLAILHGIFRELDIQEMHISPYAIREGIVHDLAGRAAGGDRRADTVANLMERGEIDREQARRVAHTALQFFGQLNPHALLGQRRLLQWAADLHEIGLSLSHSSFRKLGAYMIEHADMAGFSKSEQENLAYLVRNQRGDIKSVQEHYGFHPNNDLLLCLRLACIVHRDHVDRAIDGLHLSAEGPGYRLQAPGDWLYQFPAIEDLLYMEIDCWESKNIKLTLSSP</sequence>
<name>A0ABT1P227_9GAMM</name>
<accession>A0ABT1P227</accession>
<dbReference type="CDD" id="cd24053">
    <property type="entry name" value="ASKHA_NBD_EcPPX-GppA-like"/>
    <property type="match status" value="1"/>
</dbReference>
<organism evidence="4 5">
    <name type="scientific">Microbulbifer elongatus</name>
    <dbReference type="NCBI Taxonomy" id="86173"/>
    <lineage>
        <taxon>Bacteria</taxon>
        <taxon>Pseudomonadati</taxon>
        <taxon>Pseudomonadota</taxon>
        <taxon>Gammaproteobacteria</taxon>
        <taxon>Cellvibrionales</taxon>
        <taxon>Microbulbiferaceae</taxon>
        <taxon>Microbulbifer</taxon>
    </lineage>
</organism>
<dbReference type="Pfam" id="PF21447">
    <property type="entry name" value="Ppx-GppA_III"/>
    <property type="match status" value="1"/>
</dbReference>